<dbReference type="GO" id="GO:0005198">
    <property type="term" value="F:structural molecule activity"/>
    <property type="evidence" value="ECO:0007669"/>
    <property type="project" value="InterPro"/>
</dbReference>
<dbReference type="SUPFAM" id="SSF64518">
    <property type="entry name" value="Phase 1 flagellin"/>
    <property type="match status" value="1"/>
</dbReference>
<dbReference type="GO" id="GO:0005576">
    <property type="term" value="C:extracellular region"/>
    <property type="evidence" value="ECO:0007669"/>
    <property type="project" value="UniProtKB-SubCell"/>
</dbReference>
<evidence type="ECO:0000256" key="3">
    <source>
        <dbReference type="ARBA" id="ARBA00005709"/>
    </source>
</evidence>
<dbReference type="NCBIfam" id="TIGR02550">
    <property type="entry name" value="flagell_flgL"/>
    <property type="match status" value="1"/>
</dbReference>
<keyword evidence="8" id="KW-0282">Flagellum</keyword>
<dbReference type="PANTHER" id="PTHR42792">
    <property type="entry name" value="FLAGELLIN"/>
    <property type="match status" value="1"/>
</dbReference>
<keyword evidence="5" id="KW-0975">Bacterial flagellum</keyword>
<evidence type="ECO:0000256" key="1">
    <source>
        <dbReference type="ARBA" id="ARBA00004365"/>
    </source>
</evidence>
<keyword evidence="8" id="KW-0969">Cilium</keyword>
<protein>
    <submittedName>
        <fullName evidence="8">Flagellar hook-associated protein 3</fullName>
    </submittedName>
</protein>
<dbReference type="EMBL" id="RCZO01000007">
    <property type="protein sequence ID" value="TPG07377.1"/>
    <property type="molecule type" value="Genomic_DNA"/>
</dbReference>
<feature type="region of interest" description="Disordered" evidence="6">
    <location>
        <begin position="1"/>
        <end position="21"/>
    </location>
</feature>
<dbReference type="Proteomes" id="UP000319486">
    <property type="component" value="Unassembled WGS sequence"/>
</dbReference>
<evidence type="ECO:0000259" key="7">
    <source>
        <dbReference type="Pfam" id="PF00669"/>
    </source>
</evidence>
<evidence type="ECO:0000256" key="4">
    <source>
        <dbReference type="ARBA" id="ARBA00022525"/>
    </source>
</evidence>
<evidence type="ECO:0000313" key="9">
    <source>
        <dbReference type="Proteomes" id="UP000319486"/>
    </source>
</evidence>
<comment type="similarity">
    <text evidence="3">Belongs to the bacterial flagellin family.</text>
</comment>
<name>A0A502C2H2_9GAMM</name>
<gene>
    <name evidence="8" type="primary">flgL</name>
    <name evidence="8" type="ORF">EAH88_13140</name>
</gene>
<keyword evidence="9" id="KW-1185">Reference proteome</keyword>
<accession>A0A502C2H2</accession>
<evidence type="ECO:0000256" key="6">
    <source>
        <dbReference type="SAM" id="MobiDB-lite"/>
    </source>
</evidence>
<sequence length="400" mass="41913">MRVSTSWIQQQSVGSMMDRQSDLSDINTQLSTGKRINQPSDDPVGAARALDLSHLTADTAQYQRNITSANARLGLEDQSLSNTTNVLDRVRTLLLEAANGTQSDGTRGDIAAEMVQLRQQLLGQANGKDGQGDYIFAGNRTGTEPFASQNSVSYLGDNGQRMVAAGAGLQVATGDPGSAVFVDIPTGNGTFAISADPANTGTAVAGASSVSNPNASPSAWDGGNYSIVFTAANAYEVRDGGGAVLDSGSYDATNGGSITFRGAQVAFSGAPAVGDKFALGASTKQDMFTTLDNIINTLRTPNGGGAQMQNNINTQFANLDQAIDNITRTRGMVGARMNALDQQSGLNDDLTLQYKSALTDVQDVNYYDAISQLGAQTTALQAAQQTFTKIQGSKLFDYLR</sequence>
<evidence type="ECO:0000256" key="2">
    <source>
        <dbReference type="ARBA" id="ARBA00004613"/>
    </source>
</evidence>
<feature type="compositionally biased region" description="Polar residues" evidence="6">
    <location>
        <begin position="1"/>
        <end position="14"/>
    </location>
</feature>
<dbReference type="InterPro" id="IPR001029">
    <property type="entry name" value="Flagellin_N"/>
</dbReference>
<dbReference type="Pfam" id="PF00669">
    <property type="entry name" value="Flagellin_N"/>
    <property type="match status" value="1"/>
</dbReference>
<dbReference type="GO" id="GO:0071973">
    <property type="term" value="P:bacterial-type flagellum-dependent cell motility"/>
    <property type="evidence" value="ECO:0007669"/>
    <property type="project" value="InterPro"/>
</dbReference>
<feature type="domain" description="Flagellin N-terminal" evidence="7">
    <location>
        <begin position="3"/>
        <end position="141"/>
    </location>
</feature>
<proteinExistence type="inferred from homology"/>
<dbReference type="PANTHER" id="PTHR42792:SF1">
    <property type="entry name" value="FLAGELLAR HOOK-ASSOCIATED PROTEIN 3"/>
    <property type="match status" value="1"/>
</dbReference>
<keyword evidence="4" id="KW-0964">Secreted</keyword>
<dbReference type="AlphaFoldDB" id="A0A502C2H2"/>
<dbReference type="OrthoDB" id="9768249at2"/>
<dbReference type="GO" id="GO:0009424">
    <property type="term" value="C:bacterial-type flagellum hook"/>
    <property type="evidence" value="ECO:0007669"/>
    <property type="project" value="InterPro"/>
</dbReference>
<keyword evidence="8" id="KW-0966">Cell projection</keyword>
<dbReference type="Gene3D" id="1.20.1330.10">
    <property type="entry name" value="f41 fragment of flagellin, N-terminal domain"/>
    <property type="match status" value="2"/>
</dbReference>
<reference evidence="8 9" key="1">
    <citation type="journal article" date="2019" name="Environ. Microbiol.">
        <title>Species interactions and distinct microbial communities in high Arctic permafrost affected cryosols are associated with the CH4 and CO2 gas fluxes.</title>
        <authorList>
            <person name="Altshuler I."/>
            <person name="Hamel J."/>
            <person name="Turney S."/>
            <person name="Magnuson E."/>
            <person name="Levesque R."/>
            <person name="Greer C."/>
            <person name="Whyte L.G."/>
        </authorList>
    </citation>
    <scope>NUCLEOTIDE SEQUENCE [LARGE SCALE GENOMIC DNA]</scope>
    <source>
        <strain evidence="8 9">S13Y</strain>
    </source>
</reference>
<comment type="caution">
    <text evidence="8">The sequence shown here is derived from an EMBL/GenBank/DDBJ whole genome shotgun (WGS) entry which is preliminary data.</text>
</comment>
<organism evidence="8 9">
    <name type="scientific">Rhodanobacter glycinis</name>
    <dbReference type="NCBI Taxonomy" id="582702"/>
    <lineage>
        <taxon>Bacteria</taxon>
        <taxon>Pseudomonadati</taxon>
        <taxon>Pseudomonadota</taxon>
        <taxon>Gammaproteobacteria</taxon>
        <taxon>Lysobacterales</taxon>
        <taxon>Rhodanobacteraceae</taxon>
        <taxon>Rhodanobacter</taxon>
    </lineage>
</organism>
<evidence type="ECO:0000313" key="8">
    <source>
        <dbReference type="EMBL" id="TPG07377.1"/>
    </source>
</evidence>
<evidence type="ECO:0000256" key="5">
    <source>
        <dbReference type="ARBA" id="ARBA00023143"/>
    </source>
</evidence>
<dbReference type="RefSeq" id="WP_140653426.1">
    <property type="nucleotide sequence ID" value="NZ_RCZB01000005.1"/>
</dbReference>
<comment type="subcellular location">
    <subcellularLocation>
        <location evidence="1">Bacterial flagellum</location>
    </subcellularLocation>
    <subcellularLocation>
        <location evidence="2">Secreted</location>
    </subcellularLocation>
</comment>
<dbReference type="InterPro" id="IPR013384">
    <property type="entry name" value="Flagell_FlgL"/>
</dbReference>
<dbReference type="InterPro" id="IPR001492">
    <property type="entry name" value="Flagellin"/>
</dbReference>